<dbReference type="InterPro" id="IPR002347">
    <property type="entry name" value="SDR_fam"/>
</dbReference>
<dbReference type="FunFam" id="3.40.50.720:FF:000157">
    <property type="entry name" value="Quinoid dihydropteridine reductase"/>
    <property type="match status" value="1"/>
</dbReference>
<evidence type="ECO:0000256" key="6">
    <source>
        <dbReference type="ARBA" id="ARBA00037099"/>
    </source>
</evidence>
<dbReference type="SUPFAM" id="SSF51735">
    <property type="entry name" value="NAD(P)-binding Rossmann-fold domains"/>
    <property type="match status" value="1"/>
</dbReference>
<dbReference type="GO" id="GO:0005737">
    <property type="term" value="C:cytoplasm"/>
    <property type="evidence" value="ECO:0007669"/>
    <property type="project" value="TreeGrafter"/>
</dbReference>
<reference evidence="13" key="1">
    <citation type="submission" date="2021-01" db="UniProtKB">
        <authorList>
            <consortium name="EnsemblMetazoa"/>
        </authorList>
    </citation>
    <scope>IDENTIFICATION</scope>
</reference>
<comment type="similarity">
    <text evidence="1">Belongs to the short-chain dehydrogenases/reductases (SDR) family.</text>
</comment>
<evidence type="ECO:0000256" key="11">
    <source>
        <dbReference type="ARBA" id="ARBA00047429"/>
    </source>
</evidence>
<evidence type="ECO:0000256" key="7">
    <source>
        <dbReference type="ARBA" id="ARBA00039153"/>
    </source>
</evidence>
<dbReference type="RefSeq" id="XP_066932348.1">
    <property type="nucleotide sequence ID" value="XM_067076247.1"/>
</dbReference>
<evidence type="ECO:0000313" key="14">
    <source>
        <dbReference type="Proteomes" id="UP000594262"/>
    </source>
</evidence>
<accession>A0A7M5XCP2</accession>
<evidence type="ECO:0000313" key="13">
    <source>
        <dbReference type="EnsemblMetazoa" id="CLYHEMP021418.1"/>
    </source>
</evidence>
<keyword evidence="3" id="KW-0521">NADP</keyword>
<evidence type="ECO:0000256" key="8">
    <source>
        <dbReference type="ARBA" id="ARBA00039520"/>
    </source>
</evidence>
<comment type="function">
    <text evidence="6">Catalyzes the conversion of quinonoid dihydrobiopterin into tetrahydrobiopterin.</text>
</comment>
<keyword evidence="5" id="KW-0783">Tetrahydrobiopterin biosynthesis</keyword>
<dbReference type="GO" id="GO:0006559">
    <property type="term" value="P:L-phenylalanine catabolic process"/>
    <property type="evidence" value="ECO:0007669"/>
    <property type="project" value="TreeGrafter"/>
</dbReference>
<dbReference type="GO" id="GO:0070402">
    <property type="term" value="F:NADPH binding"/>
    <property type="evidence" value="ECO:0007669"/>
    <property type="project" value="TreeGrafter"/>
</dbReference>
<organism evidence="13 14">
    <name type="scientific">Clytia hemisphaerica</name>
    <dbReference type="NCBI Taxonomy" id="252671"/>
    <lineage>
        <taxon>Eukaryota</taxon>
        <taxon>Metazoa</taxon>
        <taxon>Cnidaria</taxon>
        <taxon>Hydrozoa</taxon>
        <taxon>Hydroidolina</taxon>
        <taxon>Leptothecata</taxon>
        <taxon>Obeliida</taxon>
        <taxon>Clytiidae</taxon>
        <taxon>Clytia</taxon>
    </lineage>
</organism>
<comment type="catalytic activity">
    <reaction evidence="11">
        <text>5,6,7,8-tetrahydropteridine + NADP(+) = 6,7-dihydropteridine + NADPH + H(+)</text>
        <dbReference type="Rhea" id="RHEA:17865"/>
        <dbReference type="ChEBI" id="CHEBI:15378"/>
        <dbReference type="ChEBI" id="CHEBI:28889"/>
        <dbReference type="ChEBI" id="CHEBI:30156"/>
        <dbReference type="ChEBI" id="CHEBI:57783"/>
        <dbReference type="ChEBI" id="CHEBI:58349"/>
        <dbReference type="EC" id="1.5.1.34"/>
    </reaction>
    <physiologicalReaction direction="right-to-left" evidence="11">
        <dbReference type="Rhea" id="RHEA:17867"/>
    </physiologicalReaction>
</comment>
<sequence length="237" mass="25315">MAASQRVVIYGGRGALGAACVKAFKAKNVWVCCIDLGPNEEADANVVVTELKDWEAQHSQVQERIAEVLGNEKVDGIFCIAGGWAGGNAANKAFIKNSSLMWMQSVWSSTISASLASNHLKENGVLQLTGAVPALEGTPGMIGYGMAKAAVHQLVKSLGCPKSGLPESATVTAILPVTLDTPMNRKFMPDADQTTWTSLEFVADMFYKWCQGEERPARGSLLKLLTKDGNTSIEPVQ</sequence>
<proteinExistence type="inferred from homology"/>
<evidence type="ECO:0000256" key="10">
    <source>
        <dbReference type="ARBA" id="ARBA00042518"/>
    </source>
</evidence>
<evidence type="ECO:0000256" key="4">
    <source>
        <dbReference type="ARBA" id="ARBA00023002"/>
    </source>
</evidence>
<evidence type="ECO:0000256" key="1">
    <source>
        <dbReference type="ARBA" id="ARBA00006484"/>
    </source>
</evidence>
<comment type="subunit">
    <text evidence="2">Homodimer.</text>
</comment>
<comment type="catalytic activity">
    <reaction evidence="12">
        <text>5,6,7,8-tetrahydropteridine + NAD(+) = 6,7-dihydropteridine + NADH + H(+)</text>
        <dbReference type="Rhea" id="RHEA:17869"/>
        <dbReference type="ChEBI" id="CHEBI:15378"/>
        <dbReference type="ChEBI" id="CHEBI:28889"/>
        <dbReference type="ChEBI" id="CHEBI:30156"/>
        <dbReference type="ChEBI" id="CHEBI:57540"/>
        <dbReference type="ChEBI" id="CHEBI:57945"/>
        <dbReference type="EC" id="1.5.1.34"/>
    </reaction>
    <physiologicalReaction direction="right-to-left" evidence="12">
        <dbReference type="Rhea" id="RHEA:17871"/>
    </physiologicalReaction>
</comment>
<dbReference type="GO" id="GO:0070404">
    <property type="term" value="F:NADH binding"/>
    <property type="evidence" value="ECO:0007669"/>
    <property type="project" value="TreeGrafter"/>
</dbReference>
<dbReference type="InterPro" id="IPR036291">
    <property type="entry name" value="NAD(P)-bd_dom_sf"/>
</dbReference>
<dbReference type="OrthoDB" id="1204at2759"/>
<name>A0A7M5XCP2_9CNID</name>
<dbReference type="Gene3D" id="3.40.50.720">
    <property type="entry name" value="NAD(P)-binding Rossmann-like Domain"/>
    <property type="match status" value="1"/>
</dbReference>
<evidence type="ECO:0000256" key="5">
    <source>
        <dbReference type="ARBA" id="ARBA00023007"/>
    </source>
</evidence>
<evidence type="ECO:0000256" key="12">
    <source>
        <dbReference type="ARBA" id="ARBA00047536"/>
    </source>
</evidence>
<keyword evidence="4" id="KW-0560">Oxidoreductase</keyword>
<dbReference type="EnsemblMetazoa" id="CLYHEMT021418.1">
    <property type="protein sequence ID" value="CLYHEMP021418.1"/>
    <property type="gene ID" value="CLYHEMG021418"/>
</dbReference>
<keyword evidence="14" id="KW-1185">Reference proteome</keyword>
<dbReference type="PANTHER" id="PTHR15104:SF0">
    <property type="entry name" value="DIHYDROPTERIDINE REDUCTASE"/>
    <property type="match status" value="1"/>
</dbReference>
<dbReference type="CDD" id="cd05334">
    <property type="entry name" value="DHPR_SDR_c_like"/>
    <property type="match status" value="1"/>
</dbReference>
<dbReference type="AlphaFoldDB" id="A0A7M5XCP2"/>
<dbReference type="GO" id="GO:0004155">
    <property type="term" value="F:6,7-dihydropteridine reductase activity"/>
    <property type="evidence" value="ECO:0007669"/>
    <property type="project" value="UniProtKB-EC"/>
</dbReference>
<protein>
    <recommendedName>
        <fullName evidence="8">Dihydropteridine reductase</fullName>
        <ecNumber evidence="7">1.5.1.34</ecNumber>
    </recommendedName>
    <alternativeName>
        <fullName evidence="10">HDHPR</fullName>
    </alternativeName>
    <alternativeName>
        <fullName evidence="9">Quinoid dihydropteridine reductase</fullName>
    </alternativeName>
</protein>
<dbReference type="Pfam" id="PF13561">
    <property type="entry name" value="adh_short_C2"/>
    <property type="match status" value="1"/>
</dbReference>
<evidence type="ECO:0000256" key="3">
    <source>
        <dbReference type="ARBA" id="ARBA00022857"/>
    </source>
</evidence>
<dbReference type="GeneID" id="136820009"/>
<dbReference type="InterPro" id="IPR020904">
    <property type="entry name" value="Sc_DH/Rdtase_CS"/>
</dbReference>
<dbReference type="PRINTS" id="PR00081">
    <property type="entry name" value="GDHRDH"/>
</dbReference>
<dbReference type="PANTHER" id="PTHR15104">
    <property type="entry name" value="DIHYDROPTERIDINE REDUCTASE"/>
    <property type="match status" value="1"/>
</dbReference>
<evidence type="ECO:0000256" key="2">
    <source>
        <dbReference type="ARBA" id="ARBA00011738"/>
    </source>
</evidence>
<dbReference type="EC" id="1.5.1.34" evidence="7"/>
<dbReference type="PROSITE" id="PS00061">
    <property type="entry name" value="ADH_SHORT"/>
    <property type="match status" value="1"/>
</dbReference>
<evidence type="ECO:0000256" key="9">
    <source>
        <dbReference type="ARBA" id="ARBA00041348"/>
    </source>
</evidence>
<dbReference type="GO" id="GO:0006729">
    <property type="term" value="P:tetrahydrobiopterin biosynthetic process"/>
    <property type="evidence" value="ECO:0007669"/>
    <property type="project" value="UniProtKB-KW"/>
</dbReference>
<dbReference type="Proteomes" id="UP000594262">
    <property type="component" value="Unplaced"/>
</dbReference>